<organism evidence="2 3">
    <name type="scientific">Coprococcus hominis</name>
    <name type="common">ex Liu et al. 2022</name>
    <dbReference type="NCBI Taxonomy" id="2763039"/>
    <lineage>
        <taxon>Bacteria</taxon>
        <taxon>Bacillati</taxon>
        <taxon>Bacillota</taxon>
        <taxon>Clostridia</taxon>
        <taxon>Lachnospirales</taxon>
        <taxon>Lachnospiraceae</taxon>
        <taxon>Coprococcus</taxon>
    </lineage>
</organism>
<dbReference type="AlphaFoldDB" id="A0A8I0AG25"/>
<evidence type="ECO:0000313" key="3">
    <source>
        <dbReference type="Proteomes" id="UP000615234"/>
    </source>
</evidence>
<feature type="transmembrane region" description="Helical" evidence="1">
    <location>
        <begin position="6"/>
        <end position="27"/>
    </location>
</feature>
<dbReference type="Proteomes" id="UP000615234">
    <property type="component" value="Unassembled WGS sequence"/>
</dbReference>
<reference evidence="2 3" key="1">
    <citation type="submission" date="2020-08" db="EMBL/GenBank/DDBJ databases">
        <title>Genome public.</title>
        <authorList>
            <person name="Liu C."/>
            <person name="Sun Q."/>
        </authorList>
    </citation>
    <scope>NUCLEOTIDE SEQUENCE [LARGE SCALE GENOMIC DNA]</scope>
    <source>
        <strain evidence="2 3">NSJ-10</strain>
    </source>
</reference>
<keyword evidence="1" id="KW-1133">Transmembrane helix</keyword>
<accession>A0A8I0AG25</accession>
<sequence length="126" mass="14281">MKVIKGVIGVIIGILIIIGVIFVFLHLKSGSGREIGSENTSKLSKETSKDKDEIVIKVTETKIYIDDKECEDVSELRDEISKFEAKNSNIKFSFYHKYAIKETADEVTQELHRLQDSLGIKVDYND</sequence>
<dbReference type="EMBL" id="JACOOX010000005">
    <property type="protein sequence ID" value="MBC5663268.1"/>
    <property type="molecule type" value="Genomic_DNA"/>
</dbReference>
<evidence type="ECO:0000313" key="2">
    <source>
        <dbReference type="EMBL" id="MBC5663268.1"/>
    </source>
</evidence>
<protein>
    <submittedName>
        <fullName evidence="2">Uncharacterized protein</fullName>
    </submittedName>
</protein>
<evidence type="ECO:0000256" key="1">
    <source>
        <dbReference type="SAM" id="Phobius"/>
    </source>
</evidence>
<gene>
    <name evidence="2" type="ORF">H8S09_10245</name>
</gene>
<keyword evidence="1" id="KW-0472">Membrane</keyword>
<keyword evidence="1" id="KW-0812">Transmembrane</keyword>
<proteinExistence type="predicted"/>
<dbReference type="RefSeq" id="WP_186847825.1">
    <property type="nucleotide sequence ID" value="NZ_JACOOX010000005.1"/>
</dbReference>
<keyword evidence="3" id="KW-1185">Reference proteome</keyword>
<comment type="caution">
    <text evidence="2">The sequence shown here is derived from an EMBL/GenBank/DDBJ whole genome shotgun (WGS) entry which is preliminary data.</text>
</comment>
<name>A0A8I0AG25_9FIRM</name>